<name>A0ABU3XJR3_9GAMM</name>
<keyword evidence="1" id="KW-0732">Signal</keyword>
<reference evidence="2 3" key="1">
    <citation type="submission" date="2023-10" db="EMBL/GenBank/DDBJ databases">
        <title>Pseudomonas otitidis isolated from a paediatric patient with cystic fibrosis in Chile.</title>
        <authorList>
            <person name="Amsteins-Romero L."/>
            <person name="Opazo-Capurro A."/>
            <person name="Matus-Kohler M."/>
            <person name="Gonzalez-Rocha G."/>
        </authorList>
    </citation>
    <scope>NUCLEOTIDE SEQUENCE [LARGE SCALE GENOMIC DNA]</scope>
    <source>
        <strain evidence="2 3">P-714</strain>
    </source>
</reference>
<feature type="chain" id="PRO_5046983596" evidence="1">
    <location>
        <begin position="22"/>
        <end position="68"/>
    </location>
</feature>
<accession>A0ABU3XJR3</accession>
<feature type="signal peptide" evidence="1">
    <location>
        <begin position="1"/>
        <end position="21"/>
    </location>
</feature>
<organism evidence="2 3">
    <name type="scientific">Metapseudomonas otitidis</name>
    <dbReference type="NCBI Taxonomy" id="319939"/>
    <lineage>
        <taxon>Bacteria</taxon>
        <taxon>Pseudomonadati</taxon>
        <taxon>Pseudomonadota</taxon>
        <taxon>Gammaproteobacteria</taxon>
        <taxon>Pseudomonadales</taxon>
        <taxon>Pseudomonadaceae</taxon>
        <taxon>Metapseudomonas</taxon>
    </lineage>
</organism>
<dbReference type="Proteomes" id="UP001273935">
    <property type="component" value="Unassembled WGS sequence"/>
</dbReference>
<gene>
    <name evidence="2" type="ORF">R0G64_01890</name>
</gene>
<evidence type="ECO:0000313" key="2">
    <source>
        <dbReference type="EMBL" id="MDV3438176.1"/>
    </source>
</evidence>
<dbReference type="NCBIfam" id="NF041599">
    <property type="entry name" value="reg_PtrA_PA2808"/>
    <property type="match status" value="1"/>
</dbReference>
<evidence type="ECO:0000256" key="1">
    <source>
        <dbReference type="SAM" id="SignalP"/>
    </source>
</evidence>
<dbReference type="RefSeq" id="WP_074974273.1">
    <property type="nucleotide sequence ID" value="NZ_FOJP01000038.1"/>
</dbReference>
<sequence length="68" mass="7282">MKSIKALFVVTALGISSLAMAEGGADRTFARMDQARQASMEAYRVAQQQKVEAPVASNPAKQAEHTNC</sequence>
<dbReference type="EMBL" id="JAWJUL010000004">
    <property type="protein sequence ID" value="MDV3438176.1"/>
    <property type="molecule type" value="Genomic_DNA"/>
</dbReference>
<keyword evidence="3" id="KW-1185">Reference proteome</keyword>
<comment type="caution">
    <text evidence="2">The sequence shown here is derived from an EMBL/GenBank/DDBJ whole genome shotgun (WGS) entry which is preliminary data.</text>
</comment>
<proteinExistence type="predicted"/>
<protein>
    <submittedName>
        <fullName evidence="2">Co-regulatory protein PtrA N-terminal domain-containing protein</fullName>
    </submittedName>
</protein>
<evidence type="ECO:0000313" key="3">
    <source>
        <dbReference type="Proteomes" id="UP001273935"/>
    </source>
</evidence>